<dbReference type="InterPro" id="IPR043502">
    <property type="entry name" value="DNA/RNA_pol_sf"/>
</dbReference>
<feature type="coiled-coil region" evidence="1">
    <location>
        <begin position="306"/>
        <end position="351"/>
    </location>
</feature>
<dbReference type="SUPFAM" id="SSF56672">
    <property type="entry name" value="DNA/RNA polymerases"/>
    <property type="match status" value="1"/>
</dbReference>
<proteinExistence type="predicted"/>
<dbReference type="SUPFAM" id="SSF56219">
    <property type="entry name" value="DNase I-like"/>
    <property type="match status" value="1"/>
</dbReference>
<dbReference type="eggNOG" id="KOG1075">
    <property type="taxonomic scope" value="Eukaryota"/>
</dbReference>
<accession>A0A096LX15</accession>
<dbReference type="CDD" id="cd01650">
    <property type="entry name" value="RT_nLTR_like"/>
    <property type="match status" value="1"/>
</dbReference>
<dbReference type="InterPro" id="IPR036691">
    <property type="entry name" value="Endo/exonu/phosph_ase_sf"/>
</dbReference>
<sequence>MSQTVKCNFISWNCRGLQRLQKVKQVMNRLKEMESKIIFLQETHLLDEDNLKVRRRWRGNIYTAPFTSHSRGVMTLIHESVPLQIENIIKDKRGRYLILQGSLMSETLILTNIYGPNVDDSKFYNDLLLTLSTLKGSHIMGGDFNCTLHPSMDRSTGIDQSHNNCRAAIYRMMKELKLMEIWREKNPASKTYSCYSSSFKTFSRIDFFLISTELQFRIHDCFYDNIVVSDHAPCCLVYRDDQLKRDPPRWQFQHKWLQDKNFVKYLGKQIDEFFQFNTSETTACTKWEAFKAYLRGHIISYTASKTKQTEKTRTQLEDKIRLIQAKVNSGDKQLENELLALRAEYDKYSASRAALSLLRLGQTFYEQGNKAGKLLAWQIKQLETKQPITSIIVNGQILHDPQEINVAFKNYYEELYKAQISIKSEDINQFLKNLNIPKFSEEDKENLDLEITKEELGQAINDMKSGKRAGPDGLPIDLYKTFKDKLLTPLLDMFQEVFHSNYLPPSMNAAMVILLPKPGRSPNKCENFRPISLLNSDLKIISKLLARRLQKVLPKSIDRDQNGFISGRQGFHNVRRVLNIIHYNRGTSDSALLSLDAEKAFDRVHWEYLFQVMEKFDCRNNFVKWVKILYNNPSAEIITNKNISRSIKINRGCRQGCPLSPLLFTLAIEPFAIAIRSHPHLSGITVGPTEHRISLFADDVVLFISKLNQSLQIILEIIKSFSGISGYKINRTKSSILLLNANEKISPSLGVLQFKMVNEFKYLGIHISPDLEWVAATNYNLILNEVDNSFERWMSLPMSMIGRINTIKMNILPKLLYIFQNVALPPPPEFFSQIKKRMLRFLWNNRKSRLRLSLLYLPYDRGGLNCPNFHLYYYAVQLRSMMFYYSDQSPHWVDMETQDLKVTLPSYFYSDSVSKLLKHTKNPFLKNMISVWRDVKKKKLMSHTACLCSAKCGVTNSLYPVELT</sequence>
<reference evidence="3" key="3">
    <citation type="submission" date="2025-09" db="UniProtKB">
        <authorList>
            <consortium name="Ensembl"/>
        </authorList>
    </citation>
    <scope>IDENTIFICATION</scope>
</reference>
<dbReference type="PANTHER" id="PTHR31635:SF196">
    <property type="entry name" value="REVERSE TRANSCRIPTASE DOMAIN-CONTAINING PROTEIN-RELATED"/>
    <property type="match status" value="1"/>
</dbReference>
<dbReference type="InterPro" id="IPR005135">
    <property type="entry name" value="Endo/exonuclease/phosphatase"/>
</dbReference>
<evidence type="ECO:0000259" key="2">
    <source>
        <dbReference type="PROSITE" id="PS50878"/>
    </source>
</evidence>
<dbReference type="Gene3D" id="3.60.10.10">
    <property type="entry name" value="Endonuclease/exonuclease/phosphatase"/>
    <property type="match status" value="1"/>
</dbReference>
<evidence type="ECO:0000313" key="4">
    <source>
        <dbReference type="Proteomes" id="UP000028760"/>
    </source>
</evidence>
<dbReference type="OMA" id="CERTEII"/>
<dbReference type="STRING" id="48698.ENSPFOP00000023706"/>
<organism evidence="3 4">
    <name type="scientific">Poecilia formosa</name>
    <name type="common">Amazon molly</name>
    <name type="synonym">Limia formosa</name>
    <dbReference type="NCBI Taxonomy" id="48698"/>
    <lineage>
        <taxon>Eukaryota</taxon>
        <taxon>Metazoa</taxon>
        <taxon>Chordata</taxon>
        <taxon>Craniata</taxon>
        <taxon>Vertebrata</taxon>
        <taxon>Euteleostomi</taxon>
        <taxon>Actinopterygii</taxon>
        <taxon>Neopterygii</taxon>
        <taxon>Teleostei</taxon>
        <taxon>Neoteleostei</taxon>
        <taxon>Acanthomorphata</taxon>
        <taxon>Ovalentaria</taxon>
        <taxon>Atherinomorphae</taxon>
        <taxon>Cyprinodontiformes</taxon>
        <taxon>Poeciliidae</taxon>
        <taxon>Poeciliinae</taxon>
        <taxon>Poecilia</taxon>
    </lineage>
</organism>
<dbReference type="Pfam" id="PF03372">
    <property type="entry name" value="Exo_endo_phos"/>
    <property type="match status" value="1"/>
</dbReference>
<reference evidence="3" key="2">
    <citation type="submission" date="2025-08" db="UniProtKB">
        <authorList>
            <consortium name="Ensembl"/>
        </authorList>
    </citation>
    <scope>IDENTIFICATION</scope>
</reference>
<dbReference type="Pfam" id="PF00078">
    <property type="entry name" value="RVT_1"/>
    <property type="match status" value="1"/>
</dbReference>
<dbReference type="GeneTree" id="ENSGT00940000164735"/>
<dbReference type="Ensembl" id="ENSPFOT00000029509.1">
    <property type="protein sequence ID" value="ENSPFOP00000023706.1"/>
    <property type="gene ID" value="ENSPFOG00000021895.1"/>
</dbReference>
<dbReference type="PROSITE" id="PS50878">
    <property type="entry name" value="RT_POL"/>
    <property type="match status" value="1"/>
</dbReference>
<dbReference type="InterPro" id="IPR000477">
    <property type="entry name" value="RT_dom"/>
</dbReference>
<protein>
    <recommendedName>
        <fullName evidence="2">Reverse transcriptase domain-containing protein</fullName>
    </recommendedName>
</protein>
<evidence type="ECO:0000256" key="1">
    <source>
        <dbReference type="SAM" id="Coils"/>
    </source>
</evidence>
<dbReference type="Proteomes" id="UP000028760">
    <property type="component" value="Unassembled WGS sequence"/>
</dbReference>
<dbReference type="GO" id="GO:0003824">
    <property type="term" value="F:catalytic activity"/>
    <property type="evidence" value="ECO:0007669"/>
    <property type="project" value="InterPro"/>
</dbReference>
<dbReference type="PANTHER" id="PTHR31635">
    <property type="entry name" value="REVERSE TRANSCRIPTASE DOMAIN-CONTAINING PROTEIN-RELATED"/>
    <property type="match status" value="1"/>
</dbReference>
<reference evidence="4" key="1">
    <citation type="submission" date="2013-10" db="EMBL/GenBank/DDBJ databases">
        <authorList>
            <person name="Schartl M."/>
            <person name="Warren W."/>
        </authorList>
    </citation>
    <scope>NUCLEOTIDE SEQUENCE [LARGE SCALE GENOMIC DNA]</scope>
    <source>
        <strain evidence="4">female</strain>
    </source>
</reference>
<evidence type="ECO:0000313" key="3">
    <source>
        <dbReference type="Ensembl" id="ENSPFOP00000023706.1"/>
    </source>
</evidence>
<keyword evidence="1" id="KW-0175">Coiled coil</keyword>
<dbReference type="CDD" id="cd09076">
    <property type="entry name" value="L1-EN"/>
    <property type="match status" value="1"/>
</dbReference>
<dbReference type="EMBL" id="AYCK01021770">
    <property type="status" value="NOT_ANNOTATED_CDS"/>
    <property type="molecule type" value="Genomic_DNA"/>
</dbReference>
<keyword evidence="4" id="KW-1185">Reference proteome</keyword>
<name>A0A096LX15_POEFO</name>
<feature type="domain" description="Reverse transcriptase" evidence="2">
    <location>
        <begin position="496"/>
        <end position="767"/>
    </location>
</feature>
<dbReference type="AlphaFoldDB" id="A0A096LX15"/>